<dbReference type="Gene3D" id="1.10.10.60">
    <property type="entry name" value="Homeodomain-like"/>
    <property type="match status" value="1"/>
</dbReference>
<feature type="domain" description="Homeobox" evidence="3">
    <location>
        <begin position="68"/>
        <end position="105"/>
    </location>
</feature>
<dbReference type="InterPro" id="IPR001356">
    <property type="entry name" value="HD"/>
</dbReference>
<dbReference type="STRING" id="180088.A0A1J8PS41"/>
<dbReference type="AlphaFoldDB" id="A0A1J8PS41"/>
<feature type="region of interest" description="Disordered" evidence="2">
    <location>
        <begin position="24"/>
        <end position="80"/>
    </location>
</feature>
<dbReference type="SUPFAM" id="SSF46689">
    <property type="entry name" value="Homeodomain-like"/>
    <property type="match status" value="1"/>
</dbReference>
<dbReference type="Proteomes" id="UP000183567">
    <property type="component" value="Unassembled WGS sequence"/>
</dbReference>
<evidence type="ECO:0000313" key="4">
    <source>
        <dbReference type="EMBL" id="OJA12030.1"/>
    </source>
</evidence>
<keyword evidence="5" id="KW-1185">Reference proteome</keyword>
<keyword evidence="1" id="KW-0371">Homeobox</keyword>
<evidence type="ECO:0000256" key="2">
    <source>
        <dbReference type="SAM" id="MobiDB-lite"/>
    </source>
</evidence>
<dbReference type="Pfam" id="PF00046">
    <property type="entry name" value="Homeodomain"/>
    <property type="match status" value="1"/>
</dbReference>
<sequence>MELTMDNVLFPSQINNNTITVSANSSVHGDINPDDKSNISTLVAPQDDEEAHKKVLDSDSTDKGTSGKKPRHHHSPTQLAALNELYEKNEHSSLDDRNELAERLGV</sequence>
<protein>
    <recommendedName>
        <fullName evidence="3">Homeobox domain-containing protein</fullName>
    </recommendedName>
</protein>
<evidence type="ECO:0000256" key="1">
    <source>
        <dbReference type="RuleBase" id="RU000682"/>
    </source>
</evidence>
<feature type="compositionally biased region" description="Basic and acidic residues" evidence="2">
    <location>
        <begin position="50"/>
        <end position="62"/>
    </location>
</feature>
<comment type="subcellular location">
    <subcellularLocation>
        <location evidence="1">Nucleus</location>
    </subcellularLocation>
</comment>
<organism evidence="4 5">
    <name type="scientific">Rhizopogon vesiculosus</name>
    <dbReference type="NCBI Taxonomy" id="180088"/>
    <lineage>
        <taxon>Eukaryota</taxon>
        <taxon>Fungi</taxon>
        <taxon>Dikarya</taxon>
        <taxon>Basidiomycota</taxon>
        <taxon>Agaricomycotina</taxon>
        <taxon>Agaricomycetes</taxon>
        <taxon>Agaricomycetidae</taxon>
        <taxon>Boletales</taxon>
        <taxon>Suillineae</taxon>
        <taxon>Rhizopogonaceae</taxon>
        <taxon>Rhizopogon</taxon>
    </lineage>
</organism>
<gene>
    <name evidence="4" type="ORF">AZE42_02040</name>
</gene>
<keyword evidence="1" id="KW-0238">DNA-binding</keyword>
<evidence type="ECO:0000259" key="3">
    <source>
        <dbReference type="Pfam" id="PF00046"/>
    </source>
</evidence>
<evidence type="ECO:0000313" key="5">
    <source>
        <dbReference type="Proteomes" id="UP000183567"/>
    </source>
</evidence>
<dbReference type="OrthoDB" id="6159439at2759"/>
<name>A0A1J8PS41_9AGAM</name>
<comment type="caution">
    <text evidence="4">The sequence shown here is derived from an EMBL/GenBank/DDBJ whole genome shotgun (WGS) entry which is preliminary data.</text>
</comment>
<dbReference type="InterPro" id="IPR009057">
    <property type="entry name" value="Homeodomain-like_sf"/>
</dbReference>
<dbReference type="EMBL" id="LVVM01004827">
    <property type="protein sequence ID" value="OJA12030.1"/>
    <property type="molecule type" value="Genomic_DNA"/>
</dbReference>
<accession>A0A1J8PS41</accession>
<reference evidence="4 5" key="1">
    <citation type="submission" date="2016-03" db="EMBL/GenBank/DDBJ databases">
        <title>Comparative genomics of the ectomycorrhizal sister species Rhizopogon vinicolor and Rhizopogon vesiculosus (Basidiomycota: Boletales) reveals a divergence of the mating type B locus.</title>
        <authorList>
            <person name="Mujic A.B."/>
            <person name="Kuo A."/>
            <person name="Tritt A."/>
            <person name="Lipzen A."/>
            <person name="Chen C."/>
            <person name="Johnson J."/>
            <person name="Sharma A."/>
            <person name="Barry K."/>
            <person name="Grigoriev I.V."/>
            <person name="Spatafora J.W."/>
        </authorList>
    </citation>
    <scope>NUCLEOTIDE SEQUENCE [LARGE SCALE GENOMIC DNA]</scope>
    <source>
        <strain evidence="4 5">AM-OR11-056</strain>
    </source>
</reference>
<proteinExistence type="predicted"/>
<dbReference type="GO" id="GO:0005634">
    <property type="term" value="C:nucleus"/>
    <property type="evidence" value="ECO:0007669"/>
    <property type="project" value="UniProtKB-SubCell"/>
</dbReference>
<keyword evidence="1" id="KW-0539">Nucleus</keyword>
<feature type="compositionally biased region" description="Basic residues" evidence="2">
    <location>
        <begin position="66"/>
        <end position="75"/>
    </location>
</feature>
<dbReference type="GO" id="GO:0003677">
    <property type="term" value="F:DNA binding"/>
    <property type="evidence" value="ECO:0007669"/>
    <property type="project" value="UniProtKB-KW"/>
</dbReference>